<dbReference type="SUPFAM" id="SSF54980">
    <property type="entry name" value="EF-G C-terminal domain-like"/>
    <property type="match status" value="2"/>
</dbReference>
<dbReference type="Gene3D" id="3.40.50.300">
    <property type="entry name" value="P-loop containing nucleotide triphosphate hydrolases"/>
    <property type="match status" value="2"/>
</dbReference>
<dbReference type="PANTHER" id="PTHR43512">
    <property type="entry name" value="TRANSLATION FACTOR GUF1-RELATED"/>
    <property type="match status" value="1"/>
</dbReference>
<dbReference type="PROSITE" id="PS00301">
    <property type="entry name" value="G_TR_1"/>
    <property type="match status" value="1"/>
</dbReference>
<evidence type="ECO:0000259" key="10">
    <source>
        <dbReference type="PROSITE" id="PS51722"/>
    </source>
</evidence>
<dbReference type="GO" id="GO:0005739">
    <property type="term" value="C:mitochondrion"/>
    <property type="evidence" value="ECO:0007669"/>
    <property type="project" value="TreeGrafter"/>
</dbReference>
<evidence type="ECO:0000313" key="11">
    <source>
        <dbReference type="EMBL" id="EJK72392.1"/>
    </source>
</evidence>
<protein>
    <recommendedName>
        <fullName evidence="10">Tr-type G domain-containing protein</fullName>
    </recommendedName>
</protein>
<dbReference type="InterPro" id="IPR000640">
    <property type="entry name" value="EFG_V-like"/>
</dbReference>
<dbReference type="eggNOG" id="KOG0462">
    <property type="taxonomic scope" value="Eukaryota"/>
</dbReference>
<dbReference type="AlphaFoldDB" id="K0TM44"/>
<dbReference type="Gene3D" id="3.30.70.870">
    <property type="entry name" value="Elongation Factor G (Translational Gtpase), domain 3"/>
    <property type="match status" value="1"/>
</dbReference>
<dbReference type="InterPro" id="IPR027417">
    <property type="entry name" value="P-loop_NTPase"/>
</dbReference>
<evidence type="ECO:0000256" key="8">
    <source>
        <dbReference type="SAM" id="MobiDB-lite"/>
    </source>
</evidence>
<dbReference type="PROSITE" id="PS51722">
    <property type="entry name" value="G_TR_2"/>
    <property type="match status" value="1"/>
</dbReference>
<keyword evidence="4" id="KW-0999">Mitochondrion inner membrane</keyword>
<feature type="domain" description="Tr-type G" evidence="10">
    <location>
        <begin position="248"/>
        <end position="560"/>
    </location>
</feature>
<evidence type="ECO:0000256" key="4">
    <source>
        <dbReference type="ARBA" id="ARBA00022792"/>
    </source>
</evidence>
<dbReference type="InterPro" id="IPR009000">
    <property type="entry name" value="Transl_B-barrel_sf"/>
</dbReference>
<dbReference type="OMA" id="SMLYRHP"/>
<keyword evidence="5" id="KW-0378">Hydrolase</keyword>
<dbReference type="InterPro" id="IPR006297">
    <property type="entry name" value="EF-4"/>
</dbReference>
<keyword evidence="12" id="KW-1185">Reference proteome</keyword>
<keyword evidence="3" id="KW-0547">Nucleotide-binding</keyword>
<evidence type="ECO:0000256" key="9">
    <source>
        <dbReference type="SAM" id="SignalP"/>
    </source>
</evidence>
<feature type="region of interest" description="Disordered" evidence="8">
    <location>
        <begin position="290"/>
        <end position="320"/>
    </location>
</feature>
<dbReference type="PANTHER" id="PTHR43512:SF7">
    <property type="entry name" value="TRANSLATION FACTOR GUF1, MITOCHONDRIAL"/>
    <property type="match status" value="1"/>
</dbReference>
<dbReference type="InterPro" id="IPR038363">
    <property type="entry name" value="LepA_C_sf"/>
</dbReference>
<reference evidence="11 12" key="1">
    <citation type="journal article" date="2012" name="Genome Biol.">
        <title>Genome and low-iron response of an oceanic diatom adapted to chronic iron limitation.</title>
        <authorList>
            <person name="Lommer M."/>
            <person name="Specht M."/>
            <person name="Roy A.S."/>
            <person name="Kraemer L."/>
            <person name="Andreson R."/>
            <person name="Gutowska M.A."/>
            <person name="Wolf J."/>
            <person name="Bergner S.V."/>
            <person name="Schilhabel M.B."/>
            <person name="Klostermeier U.C."/>
            <person name="Beiko R.G."/>
            <person name="Rosenstiel P."/>
            <person name="Hippler M."/>
            <person name="Laroche J."/>
        </authorList>
    </citation>
    <scope>NUCLEOTIDE SEQUENCE [LARGE SCALE GENOMIC DNA]</scope>
    <source>
        <strain evidence="11 12">CCMP1005</strain>
    </source>
</reference>
<gene>
    <name evidence="11" type="ORF">THAOC_06082</name>
</gene>
<evidence type="ECO:0000256" key="5">
    <source>
        <dbReference type="ARBA" id="ARBA00022801"/>
    </source>
</evidence>
<dbReference type="SUPFAM" id="SSF50447">
    <property type="entry name" value="Translation proteins"/>
    <property type="match status" value="1"/>
</dbReference>
<evidence type="ECO:0000256" key="2">
    <source>
        <dbReference type="ARBA" id="ARBA00005454"/>
    </source>
</evidence>
<name>K0TM44_THAOC</name>
<feature type="region of interest" description="Disordered" evidence="8">
    <location>
        <begin position="210"/>
        <end position="231"/>
    </location>
</feature>
<dbReference type="InterPro" id="IPR000795">
    <property type="entry name" value="T_Tr_GTP-bd_dom"/>
</dbReference>
<proteinExistence type="inferred from homology"/>
<evidence type="ECO:0000256" key="1">
    <source>
        <dbReference type="ARBA" id="ARBA00004229"/>
    </source>
</evidence>
<dbReference type="Pfam" id="PF00009">
    <property type="entry name" value="GTP_EFTU"/>
    <property type="match status" value="1"/>
</dbReference>
<dbReference type="GO" id="GO:0003924">
    <property type="term" value="F:GTPase activity"/>
    <property type="evidence" value="ECO:0007669"/>
    <property type="project" value="InterPro"/>
</dbReference>
<dbReference type="Proteomes" id="UP000266841">
    <property type="component" value="Unassembled WGS sequence"/>
</dbReference>
<dbReference type="Pfam" id="PF00679">
    <property type="entry name" value="EFG_C"/>
    <property type="match status" value="1"/>
</dbReference>
<comment type="subcellular location">
    <subcellularLocation>
        <location evidence="1">Plastid</location>
        <location evidence="1">Chloroplast</location>
    </subcellularLocation>
</comment>
<dbReference type="Gene3D" id="3.30.70.240">
    <property type="match status" value="1"/>
</dbReference>
<feature type="compositionally biased region" description="Low complexity" evidence="8">
    <location>
        <begin position="210"/>
        <end position="226"/>
    </location>
</feature>
<dbReference type="GO" id="GO:0045727">
    <property type="term" value="P:positive regulation of translation"/>
    <property type="evidence" value="ECO:0007669"/>
    <property type="project" value="TreeGrafter"/>
</dbReference>
<dbReference type="GO" id="GO:0005525">
    <property type="term" value="F:GTP binding"/>
    <property type="evidence" value="ECO:0007669"/>
    <property type="project" value="UniProtKB-KW"/>
</dbReference>
<dbReference type="Gene3D" id="2.40.30.10">
    <property type="entry name" value="Translation factors"/>
    <property type="match status" value="1"/>
</dbReference>
<evidence type="ECO:0000313" key="12">
    <source>
        <dbReference type="Proteomes" id="UP000266841"/>
    </source>
</evidence>
<dbReference type="Pfam" id="PF06421">
    <property type="entry name" value="LepA_C"/>
    <property type="match status" value="1"/>
</dbReference>
<keyword evidence="7" id="KW-0342">GTP-binding</keyword>
<dbReference type="EMBL" id="AGNL01005918">
    <property type="protein sequence ID" value="EJK72392.1"/>
    <property type="molecule type" value="Genomic_DNA"/>
</dbReference>
<comment type="caution">
    <text evidence="11">The sequence shown here is derived from an EMBL/GenBank/DDBJ whole genome shotgun (WGS) entry which is preliminary data.</text>
</comment>
<evidence type="ECO:0000256" key="3">
    <source>
        <dbReference type="ARBA" id="ARBA00022741"/>
    </source>
</evidence>
<dbReference type="SUPFAM" id="SSF52540">
    <property type="entry name" value="P-loop containing nucleoside triphosphate hydrolases"/>
    <property type="match status" value="2"/>
</dbReference>
<dbReference type="PRINTS" id="PR00315">
    <property type="entry name" value="ELONGATNFCT"/>
</dbReference>
<dbReference type="OrthoDB" id="1074at2759"/>
<evidence type="ECO:0000256" key="6">
    <source>
        <dbReference type="ARBA" id="ARBA00023128"/>
    </source>
</evidence>
<sequence length="1021" mass="111570">MALLSKILFRLCCLLVMVGSQGRAAGTRRNPIQAQAQVMARDSMNANENSTIGVVLWTANKLAVEPRLLKMICRRVEIRCRAQDATKKKSSSEGNEGNEGRGPLPSRHSSSVLVDDARDAQARRQSSGDLVRIPSPSPFPRRHHSWRPSCPLPITLWLASIFLIIPRQRRRGVLRVTHTGLGLRTVAWLRAHVRCGVGLSQAWRNRRSVTANKASGSSTATAAHSSPPDGELVSINDHIDELHSIPLEDVRNFCIIAHVDHGKSSLASRLLEYTGNLSKERQAAAWRFGAGQQTDPAEEDDGGSPRGATFGRDTDPSSKDTKEEITLLDTLSVERERGITVKASAASMLYRHPAATNPEGWILLNMVDTPGHADFGMEVSKSLDSVEGAVLLFDAAQGVQAQTLSVHDKARSIGRLRGEISAPGGDDEVRDLKGNITSYSERQHSLWSISSTTLQGQSERVEVTREIFTRNSSSTRLNPLSVTPRRRRTDSTTGERVGGIQILPALTKIDMPAARPLEVALAVSDLLGFDPDCILETSARTRIGITELLDTICKRIPPPERLADDADGSPVLRAKVIDSWFETKRGVIALVRVLSGSLLEGDRISIVEPASYEQVANGDGDAHKVGKDSFSVQEMLPHRIRTGKLCRGQMGYVIAGLRDPREARPGFVLSLQKSIPLLVGNRMELPPSVSGLRSSVLYASVHPMDGDGFDELLAAVSRLALSDAGLEITQTAGSSSGGGGPFLGPGLRVGFQGLLHVEVFRQRLLDDFDIEAIVTPPKVPYTIKYLPSKKNNRPAGLPSEVVIEDLIEWPEFGHRIKVLEPVVDVRVLAPMEYAGAVMELMKRKRGTKMETRPIDENTWMFEANMPWADVVTDFHDELKSSSAGFASFDVSESNPPLQEADLCKVDIMLNGEVVDPLAFVCHVDVARSQARIVCEKLQSVLPRQQFVTVIQAKAGNKVIASERIRAYRKDVLTKSGKTVGGGDITRKKKLLEKQKKGKKRLAATGKVTLSQEAFNSVISRS</sequence>
<dbReference type="FunFam" id="3.30.70.2570:FF:000001">
    <property type="entry name" value="Translation factor GUF1, mitochondrial"/>
    <property type="match status" value="1"/>
</dbReference>
<comment type="similarity">
    <text evidence="2">Belongs to the TRAFAC class translation factor GTPase superfamily. Classic translation factor GTPase family. LepA subfamily.</text>
</comment>
<feature type="chain" id="PRO_5003838582" description="Tr-type G domain-containing protein" evidence="9">
    <location>
        <begin position="25"/>
        <end position="1021"/>
    </location>
</feature>
<dbReference type="GO" id="GO:0097177">
    <property type="term" value="F:mitochondrial ribosome binding"/>
    <property type="evidence" value="ECO:0007669"/>
    <property type="project" value="TreeGrafter"/>
</dbReference>
<accession>K0TM44</accession>
<dbReference type="InterPro" id="IPR035647">
    <property type="entry name" value="EFG_III/V"/>
</dbReference>
<feature type="region of interest" description="Disordered" evidence="8">
    <location>
        <begin position="84"/>
        <end position="144"/>
    </location>
</feature>
<feature type="region of interest" description="Disordered" evidence="8">
    <location>
        <begin position="475"/>
        <end position="494"/>
    </location>
</feature>
<dbReference type="InterPro" id="IPR031157">
    <property type="entry name" value="G_TR_CS"/>
</dbReference>
<evidence type="ECO:0000256" key="7">
    <source>
        <dbReference type="ARBA" id="ARBA00023134"/>
    </source>
</evidence>
<organism evidence="11 12">
    <name type="scientific">Thalassiosira oceanica</name>
    <name type="common">Marine diatom</name>
    <dbReference type="NCBI Taxonomy" id="159749"/>
    <lineage>
        <taxon>Eukaryota</taxon>
        <taxon>Sar</taxon>
        <taxon>Stramenopiles</taxon>
        <taxon>Ochrophyta</taxon>
        <taxon>Bacillariophyta</taxon>
        <taxon>Coscinodiscophyceae</taxon>
        <taxon>Thalassiosirophycidae</taxon>
        <taxon>Thalassiosirales</taxon>
        <taxon>Thalassiosiraceae</taxon>
        <taxon>Thalassiosira</taxon>
    </lineage>
</organism>
<keyword evidence="4" id="KW-0472">Membrane</keyword>
<dbReference type="InterPro" id="IPR013842">
    <property type="entry name" value="LepA_CTD"/>
</dbReference>
<dbReference type="Gene3D" id="3.30.70.2570">
    <property type="entry name" value="Elongation factor 4, C-terminal domain"/>
    <property type="match status" value="1"/>
</dbReference>
<keyword evidence="9" id="KW-0732">Signal</keyword>
<dbReference type="GO" id="GO:0009507">
    <property type="term" value="C:chloroplast"/>
    <property type="evidence" value="ECO:0007669"/>
    <property type="project" value="UniProtKB-SubCell"/>
</dbReference>
<keyword evidence="6" id="KW-0496">Mitochondrion</keyword>
<feature type="signal peptide" evidence="9">
    <location>
        <begin position="1"/>
        <end position="24"/>
    </location>
</feature>